<accession>A0A5J4NLC4</accession>
<feature type="compositionally biased region" description="Polar residues" evidence="2">
    <location>
        <begin position="338"/>
        <end position="352"/>
    </location>
</feature>
<keyword evidence="4" id="KW-1185">Reference proteome</keyword>
<feature type="region of interest" description="Disordered" evidence="2">
    <location>
        <begin position="336"/>
        <end position="427"/>
    </location>
</feature>
<gene>
    <name evidence="3" type="ORF">DEA37_0003404</name>
</gene>
<sequence length="552" mass="63506">MINEASSATSTIKELNAKIDSLELELYRKEAHVEILQQKHDHLDAKLKENLLNTHKDTDEIKRQLVTLRGEREIAIRENMQKDQQLQSLRDDLARHKSSLAAADVQLDLLRAKLEHETAHVSDLEKALIEKRTEMLQMNATLRQLELQFRQELTRMDLGMNTEIQEKMERLQRQLTDCYLNSENDRYLRDKQMEDVAVLTQENTRLNKEFIHLKNEAEQVRCAFERLERRHTQELAELNTLRQREKDLLFANGKLRQELDKEQKKNEQLLTQVQKQDKAYVSVLTTPNQVQPYVNSAQPKRLPYPTNLVVQGSEAERVQHSSSDPMHCGVQKQDKMYGSTSITPGHAQSQTNPPYPTNLPIHGPEVGRLQYDNLGPMQQRNTTQEELQRRQNQTQHSNVLGPVQTTSQSNLNRTGSKEQLYPSPRQTDTLLISPRADGMSRLQQDNANLKGYVQQMHQEIVRQGEQLDRLEQTQRQQQRQAMATPIAASPHPPSISPGLISRSVTPTPLFLETTFMEPNTHVSSTSGPKKKVHIITEDPIKANYKQRGMHAA</sequence>
<evidence type="ECO:0000256" key="1">
    <source>
        <dbReference type="SAM" id="Coils"/>
    </source>
</evidence>
<feature type="coiled-coil region" evidence="1">
    <location>
        <begin position="5"/>
        <end position="39"/>
    </location>
</feature>
<feature type="compositionally biased region" description="Low complexity" evidence="2">
    <location>
        <begin position="478"/>
        <end position="489"/>
    </location>
</feature>
<evidence type="ECO:0000256" key="2">
    <source>
        <dbReference type="SAM" id="MobiDB-lite"/>
    </source>
</evidence>
<reference evidence="3 4" key="1">
    <citation type="journal article" date="2019" name="Gigascience">
        <title>Whole-genome sequence of the oriental lung fluke Paragonimus westermani.</title>
        <authorList>
            <person name="Oey H."/>
            <person name="Zakrzewski M."/>
            <person name="Narain K."/>
            <person name="Devi K.R."/>
            <person name="Agatsuma T."/>
            <person name="Nawaratna S."/>
            <person name="Gobert G.N."/>
            <person name="Jones M.K."/>
            <person name="Ragan M.A."/>
            <person name="McManus D.P."/>
            <person name="Krause L."/>
        </authorList>
    </citation>
    <scope>NUCLEOTIDE SEQUENCE [LARGE SCALE GENOMIC DNA]</scope>
    <source>
        <strain evidence="3 4">IND2009</strain>
    </source>
</reference>
<dbReference type="Gene3D" id="1.10.287.1490">
    <property type="match status" value="1"/>
</dbReference>
<feature type="region of interest" description="Disordered" evidence="2">
    <location>
        <begin position="478"/>
        <end position="500"/>
    </location>
</feature>
<feature type="compositionally biased region" description="Polar residues" evidence="2">
    <location>
        <begin position="376"/>
        <end position="414"/>
    </location>
</feature>
<evidence type="ECO:0000313" key="4">
    <source>
        <dbReference type="Proteomes" id="UP000324629"/>
    </source>
</evidence>
<evidence type="ECO:0000313" key="3">
    <source>
        <dbReference type="EMBL" id="KAA3676387.1"/>
    </source>
</evidence>
<protein>
    <submittedName>
        <fullName evidence="3">Uncharacterized protein</fullName>
    </submittedName>
</protein>
<name>A0A5J4NLC4_9TREM</name>
<organism evidence="3 4">
    <name type="scientific">Paragonimus westermani</name>
    <dbReference type="NCBI Taxonomy" id="34504"/>
    <lineage>
        <taxon>Eukaryota</taxon>
        <taxon>Metazoa</taxon>
        <taxon>Spiralia</taxon>
        <taxon>Lophotrochozoa</taxon>
        <taxon>Platyhelminthes</taxon>
        <taxon>Trematoda</taxon>
        <taxon>Digenea</taxon>
        <taxon>Plagiorchiida</taxon>
        <taxon>Troglotremata</taxon>
        <taxon>Troglotrematidae</taxon>
        <taxon>Paragonimus</taxon>
    </lineage>
</organism>
<dbReference type="EMBL" id="QNGE01002015">
    <property type="protein sequence ID" value="KAA3676387.1"/>
    <property type="molecule type" value="Genomic_DNA"/>
</dbReference>
<dbReference type="Proteomes" id="UP000324629">
    <property type="component" value="Unassembled WGS sequence"/>
</dbReference>
<keyword evidence="1" id="KW-0175">Coiled coil</keyword>
<comment type="caution">
    <text evidence="3">The sequence shown here is derived from an EMBL/GenBank/DDBJ whole genome shotgun (WGS) entry which is preliminary data.</text>
</comment>
<feature type="coiled-coil region" evidence="1">
    <location>
        <begin position="72"/>
        <end position="279"/>
    </location>
</feature>
<dbReference type="AlphaFoldDB" id="A0A5J4NLC4"/>
<proteinExistence type="predicted"/>